<evidence type="ECO:0000256" key="1">
    <source>
        <dbReference type="SAM" id="Coils"/>
    </source>
</evidence>
<keyword evidence="4" id="KW-1185">Reference proteome</keyword>
<feature type="compositionally biased region" description="Basic and acidic residues" evidence="2">
    <location>
        <begin position="154"/>
        <end position="181"/>
    </location>
</feature>
<feature type="compositionally biased region" description="Polar residues" evidence="2">
    <location>
        <begin position="64"/>
        <end position="73"/>
    </location>
</feature>
<dbReference type="Proteomes" id="UP001377567">
    <property type="component" value="Unassembled WGS sequence"/>
</dbReference>
<evidence type="ECO:0000313" key="3">
    <source>
        <dbReference type="EMBL" id="GMM57298.1"/>
    </source>
</evidence>
<keyword evidence="1" id="KW-0175">Coiled coil</keyword>
<organism evidence="3 4">
    <name type="scientific">Maudiozyma humilis</name>
    <name type="common">Sour dough yeast</name>
    <name type="synonym">Kazachstania humilis</name>
    <dbReference type="NCBI Taxonomy" id="51915"/>
    <lineage>
        <taxon>Eukaryota</taxon>
        <taxon>Fungi</taxon>
        <taxon>Dikarya</taxon>
        <taxon>Ascomycota</taxon>
        <taxon>Saccharomycotina</taxon>
        <taxon>Saccharomycetes</taxon>
        <taxon>Saccharomycetales</taxon>
        <taxon>Saccharomycetaceae</taxon>
        <taxon>Maudiozyma</taxon>
    </lineage>
</organism>
<comment type="caution">
    <text evidence="3">The sequence shown here is derived from an EMBL/GenBank/DDBJ whole genome shotgun (WGS) entry which is preliminary data.</text>
</comment>
<feature type="region of interest" description="Disordered" evidence="2">
    <location>
        <begin position="1"/>
        <end position="21"/>
    </location>
</feature>
<name>A0AAV5S332_MAUHU</name>
<feature type="region of interest" description="Disordered" evidence="2">
    <location>
        <begin position="58"/>
        <end position="86"/>
    </location>
</feature>
<sequence length="637" mass="74044">MVHNDTLPKSNLLFESTEERSPRQAIAALMTSKMSTKENAIPKEGRTYEIQWPTYGKAEKRQTSLHTTASSAKTEIPHRRSDSRMASWRNLINSRSKGERHRPLEILPATERRRRFEVKPDEQEPTIEAAEHIEHPPRLSLRGLIESLTSPVKSNKEIKEEEDEEKNHGIEEVQEEVEQHSPGHKCRNRESTPYKMHWKRGKGGEESPEPSFLENNKDQEHGLYKKIMESPQIVTRRHRPRLFHFDLEVPGLVGYRANESEEEEESLLTIESEEDDVDLPVELDAYEENVSFPQSRSGENDLNVDYTNPYHSVFNAQGNILPDKETEYKLEQENAETRYNLIELMRLVLADPSKDITEEAFNSTLLDLSRDVLDHAYAKISSYEHVEAELKLRSEDIRVLTKQSTEMYESCVNLNKKLDDNTNQMEKLKLEKQFALKKIESLEHTINIFKSQERATIEASLNTRRATRQSREITEIKINDLSHKLEVLTFYKDASLQFLWDLEGKLSNLLPAPMIRTFHERADTLRSKLSLRTICGPNATERVCQMKENISEFYSEGVDSNIISGILTNWPQVIRSNSFLTKKLVELRVQINENKTIQSTNERAKGEFNRKRYPVRKTMLAQEFLKPFDTYDSACYY</sequence>
<proteinExistence type="predicted"/>
<evidence type="ECO:0000313" key="4">
    <source>
        <dbReference type="Proteomes" id="UP001377567"/>
    </source>
</evidence>
<dbReference type="EMBL" id="BTGD01000011">
    <property type="protein sequence ID" value="GMM57298.1"/>
    <property type="molecule type" value="Genomic_DNA"/>
</dbReference>
<feature type="region of interest" description="Disordered" evidence="2">
    <location>
        <begin position="150"/>
        <end position="217"/>
    </location>
</feature>
<reference evidence="3 4" key="1">
    <citation type="journal article" date="2023" name="Elife">
        <title>Identification of key yeast species and microbe-microbe interactions impacting larval growth of Drosophila in the wild.</title>
        <authorList>
            <person name="Mure A."/>
            <person name="Sugiura Y."/>
            <person name="Maeda R."/>
            <person name="Honda K."/>
            <person name="Sakurai N."/>
            <person name="Takahashi Y."/>
            <person name="Watada M."/>
            <person name="Katoh T."/>
            <person name="Gotoh A."/>
            <person name="Gotoh Y."/>
            <person name="Taniguchi I."/>
            <person name="Nakamura K."/>
            <person name="Hayashi T."/>
            <person name="Katayama T."/>
            <person name="Uemura T."/>
            <person name="Hattori Y."/>
        </authorList>
    </citation>
    <scope>NUCLEOTIDE SEQUENCE [LARGE SCALE GENOMIC DNA]</scope>
    <source>
        <strain evidence="3 4">KH-74</strain>
    </source>
</reference>
<evidence type="ECO:0000256" key="2">
    <source>
        <dbReference type="SAM" id="MobiDB-lite"/>
    </source>
</evidence>
<dbReference type="AlphaFoldDB" id="A0AAV5S332"/>
<protein>
    <submittedName>
        <fullName evidence="3">Uncharacterized protein</fullName>
    </submittedName>
</protein>
<feature type="coiled-coil region" evidence="1">
    <location>
        <begin position="411"/>
        <end position="445"/>
    </location>
</feature>
<gene>
    <name evidence="3" type="ORF">DAKH74_039140</name>
</gene>
<accession>A0AAV5S332</accession>